<comment type="caution">
    <text evidence="1">The sequence shown here is derived from an EMBL/GenBank/DDBJ whole genome shotgun (WGS) entry which is preliminary data.</text>
</comment>
<proteinExistence type="predicted"/>
<reference evidence="1" key="1">
    <citation type="journal article" date="2014" name="Int. J. Syst. Evol. Microbiol.">
        <title>Complete genome sequence of Corynebacterium casei LMG S-19264T (=DSM 44701T), isolated from a smear-ripened cheese.</title>
        <authorList>
            <consortium name="US DOE Joint Genome Institute (JGI-PGF)"/>
            <person name="Walter F."/>
            <person name="Albersmeier A."/>
            <person name="Kalinowski J."/>
            <person name="Ruckert C."/>
        </authorList>
    </citation>
    <scope>NUCLEOTIDE SEQUENCE</scope>
    <source>
        <strain evidence="1">NBRC 101628</strain>
    </source>
</reference>
<dbReference type="EMBL" id="BSNC01000002">
    <property type="protein sequence ID" value="GLP95290.1"/>
    <property type="molecule type" value="Genomic_DNA"/>
</dbReference>
<dbReference type="Proteomes" id="UP001161422">
    <property type="component" value="Unassembled WGS sequence"/>
</dbReference>
<sequence>MAITKKTSTAQLVKYAAETHGVDLKGQDRKDVIAFLEEQEPALFEATANPTAAPKAGKKQPSKVTLRVFSDNDEGLNYIQVIFNSVPYQIKKDEEVTVPYGVYDILRNAIQKRYKTVKDPVTQQNILKESKVQRWPFEPIAFID</sequence>
<evidence type="ECO:0000313" key="1">
    <source>
        <dbReference type="EMBL" id="GLP95290.1"/>
    </source>
</evidence>
<keyword evidence="2" id="KW-1185">Reference proteome</keyword>
<evidence type="ECO:0000313" key="2">
    <source>
        <dbReference type="Proteomes" id="UP001161422"/>
    </source>
</evidence>
<protein>
    <submittedName>
        <fullName evidence="1">Uncharacterized protein</fullName>
    </submittedName>
</protein>
<name>A0AA37VXK2_9GAMM</name>
<accession>A0AA37VXK2</accession>
<organism evidence="1 2">
    <name type="scientific">Paraferrimonas sedimenticola</name>
    <dbReference type="NCBI Taxonomy" id="375674"/>
    <lineage>
        <taxon>Bacteria</taxon>
        <taxon>Pseudomonadati</taxon>
        <taxon>Pseudomonadota</taxon>
        <taxon>Gammaproteobacteria</taxon>
        <taxon>Alteromonadales</taxon>
        <taxon>Ferrimonadaceae</taxon>
        <taxon>Paraferrimonas</taxon>
    </lineage>
</organism>
<dbReference type="AlphaFoldDB" id="A0AA37VXK2"/>
<reference evidence="1" key="2">
    <citation type="submission" date="2023-01" db="EMBL/GenBank/DDBJ databases">
        <title>Draft genome sequence of Paraferrimonas sedimenticola strain NBRC 101628.</title>
        <authorList>
            <person name="Sun Q."/>
            <person name="Mori K."/>
        </authorList>
    </citation>
    <scope>NUCLEOTIDE SEQUENCE</scope>
    <source>
        <strain evidence="1">NBRC 101628</strain>
    </source>
</reference>
<gene>
    <name evidence="1" type="ORF">GCM10007895_05960</name>
</gene>
<dbReference type="RefSeq" id="WP_095506616.1">
    <property type="nucleotide sequence ID" value="NZ_BSNC01000002.1"/>
</dbReference>